<keyword evidence="2" id="KW-1185">Reference proteome</keyword>
<name>A0A1W5DEI1_9LECA</name>
<evidence type="ECO:0000313" key="2">
    <source>
        <dbReference type="Proteomes" id="UP000192927"/>
    </source>
</evidence>
<evidence type="ECO:0000313" key="1">
    <source>
        <dbReference type="EMBL" id="SLM41332.1"/>
    </source>
</evidence>
<dbReference type="InterPro" id="IPR053269">
    <property type="entry name" value="Asp-Met_ligase"/>
</dbReference>
<dbReference type="Proteomes" id="UP000192927">
    <property type="component" value="Unassembled WGS sequence"/>
</dbReference>
<dbReference type="SUPFAM" id="SSF56059">
    <property type="entry name" value="Glutathione synthetase ATP-binding domain-like"/>
    <property type="match status" value="1"/>
</dbReference>
<accession>A0A1W5DEI1</accession>
<dbReference type="PANTHER" id="PTHR37018:SF1">
    <property type="entry name" value="CULTURE SPECIFIC PROTEIN, PUTATIVE (AFU_ORTHOLOGUE AFUA_2G00130)-RELATED"/>
    <property type="match status" value="1"/>
</dbReference>
<organism evidence="1 2">
    <name type="scientific">Lasallia pustulata</name>
    <dbReference type="NCBI Taxonomy" id="136370"/>
    <lineage>
        <taxon>Eukaryota</taxon>
        <taxon>Fungi</taxon>
        <taxon>Dikarya</taxon>
        <taxon>Ascomycota</taxon>
        <taxon>Pezizomycotina</taxon>
        <taxon>Lecanoromycetes</taxon>
        <taxon>OSLEUM clade</taxon>
        <taxon>Umbilicariomycetidae</taxon>
        <taxon>Umbilicariales</taxon>
        <taxon>Umbilicariaceae</taxon>
        <taxon>Lasallia</taxon>
    </lineage>
</organism>
<dbReference type="Gene3D" id="3.30.470.20">
    <property type="entry name" value="ATP-grasp fold, B domain"/>
    <property type="match status" value="1"/>
</dbReference>
<dbReference type="EMBL" id="FWEW01003838">
    <property type="protein sequence ID" value="SLM41332.1"/>
    <property type="molecule type" value="Genomic_DNA"/>
</dbReference>
<dbReference type="AlphaFoldDB" id="A0A1W5DEI1"/>
<reference evidence="2" key="1">
    <citation type="submission" date="2017-03" db="EMBL/GenBank/DDBJ databases">
        <authorList>
            <person name="Sharma R."/>
            <person name="Thines M."/>
        </authorList>
    </citation>
    <scope>NUCLEOTIDE SEQUENCE [LARGE SCALE GENOMIC DNA]</scope>
</reference>
<protein>
    <submittedName>
        <fullName evidence="1">Uncharacterized protein</fullName>
    </submittedName>
</protein>
<proteinExistence type="predicted"/>
<dbReference type="PANTHER" id="PTHR37018">
    <property type="entry name" value="CULTURE SPECIFIC PROTEIN, PUTATIVE (AFU_ORTHOLOGUE AFUA_2G00130)-RELATED"/>
    <property type="match status" value="1"/>
</dbReference>
<sequence>MSKLPAITLDTTLAELYETGADPGSSDRIAMVLCAANSEIELSAGLARNTKYLYQDSIFSNGSEHLSPRDYDELQHHSAVKYLSLVPQRDAFASGNMGVILFTLDDSKEQTVHSREEAEKTMARLTPAQRPRLLFFRGPEDISLKEHGIDLLAPKLGLDGLEAFPLTLDPETHYFLNSKGALFASGLPTPQGELIELGSVCPDAQSCCGSCASNVDSLSIPSSCTGIRKPWLSSQISHIISRISAQPVPFVFKNQQTFSGGGTFLVSSKEDRIKLNHKLSTHVLPKLLSQVTPANAHLQPATLLLTSLVANPIGDYGLTFFVTRTGECVFISLSEQKLDSSKAWIGSKISYPAQDAMQLKFDKIMRDIGAWLHRHNYYGPVGADILETAPIDGEKNSDNFHIVDLNVRTSGSLVLGLLRGHFSKRRGLHEASSFSVTMKMKREEFVERLAEDFEDGRVVVISWFEDGASGLSYANVVVGAEDTKRLEREIERVKQFAKEITF</sequence>